<comment type="caution">
    <text evidence="3">The sequence shown here is derived from an EMBL/GenBank/DDBJ whole genome shotgun (WGS) entry which is preliminary data.</text>
</comment>
<evidence type="ECO:0000256" key="1">
    <source>
        <dbReference type="ARBA" id="ARBA00023239"/>
    </source>
</evidence>
<keyword evidence="1" id="KW-0456">Lyase</keyword>
<sequence length="335" mass="35410">MSGPIDVHAHCIPVGVIDTLRAESGRYGIEIAEADGKYAALISGAGKTRPFMPALLDVPRRLAAMDASGVDVQLLSSWIDLTAYSLDGATGARYARMFNEALAATVAEAPDRFRALATVPLQSPDRAVAELRHAVTALGAVGVEIATTVDGLELDDPGLDPFWAAAEELQCLVVVHPLDSLAGRNVTRYGLNNLIGNPAESTLALGHLVFGGVFERHPGLKMVLVHGGGFAPYQIGRWDRGFATGARGAAEHLTRSPGEWLRHLYFDTVLHSPASLRFLIDVVGAEHVVLGSDYPFMMGEPEPVAAVAAVAGLDQASRDLILAGNAAALLEGVRR</sequence>
<dbReference type="Pfam" id="PF04909">
    <property type="entry name" value="Amidohydro_2"/>
    <property type="match status" value="1"/>
</dbReference>
<feature type="domain" description="Amidohydrolase-related" evidence="2">
    <location>
        <begin position="5"/>
        <end position="330"/>
    </location>
</feature>
<dbReference type="RefSeq" id="WP_344688993.1">
    <property type="nucleotide sequence ID" value="NZ_BAAAVV010000004.1"/>
</dbReference>
<dbReference type="InterPro" id="IPR006680">
    <property type="entry name" value="Amidohydro-rel"/>
</dbReference>
<dbReference type="InterPro" id="IPR032465">
    <property type="entry name" value="ACMSD"/>
</dbReference>
<accession>A0ABP6P939</accession>
<dbReference type="SUPFAM" id="SSF51556">
    <property type="entry name" value="Metallo-dependent hydrolases"/>
    <property type="match status" value="1"/>
</dbReference>
<reference evidence="4" key="1">
    <citation type="journal article" date="2019" name="Int. J. Syst. Evol. Microbiol.">
        <title>The Global Catalogue of Microorganisms (GCM) 10K type strain sequencing project: providing services to taxonomists for standard genome sequencing and annotation.</title>
        <authorList>
            <consortium name="The Broad Institute Genomics Platform"/>
            <consortium name="The Broad Institute Genome Sequencing Center for Infectious Disease"/>
            <person name="Wu L."/>
            <person name="Ma J."/>
        </authorList>
    </citation>
    <scope>NUCLEOTIDE SEQUENCE [LARGE SCALE GENOMIC DNA]</scope>
    <source>
        <strain evidence="4">JCM 15614</strain>
    </source>
</reference>
<keyword evidence="4" id="KW-1185">Reference proteome</keyword>
<proteinExistence type="predicted"/>
<gene>
    <name evidence="3" type="ORF">GCM10010531_22930</name>
</gene>
<dbReference type="EMBL" id="BAAAVV010000004">
    <property type="protein sequence ID" value="GAA3169266.1"/>
    <property type="molecule type" value="Genomic_DNA"/>
</dbReference>
<evidence type="ECO:0000313" key="3">
    <source>
        <dbReference type="EMBL" id="GAA3169266.1"/>
    </source>
</evidence>
<evidence type="ECO:0000313" key="4">
    <source>
        <dbReference type="Proteomes" id="UP001499924"/>
    </source>
</evidence>
<evidence type="ECO:0000259" key="2">
    <source>
        <dbReference type="Pfam" id="PF04909"/>
    </source>
</evidence>
<dbReference type="InterPro" id="IPR032466">
    <property type="entry name" value="Metal_Hydrolase"/>
</dbReference>
<name>A0ABP6P939_9ACTN</name>
<dbReference type="Gene3D" id="3.20.20.140">
    <property type="entry name" value="Metal-dependent hydrolases"/>
    <property type="match status" value="1"/>
</dbReference>
<dbReference type="PANTHER" id="PTHR21240:SF28">
    <property type="entry name" value="ISO-OROTATE DECARBOXYLASE (EUROFUNG)"/>
    <property type="match status" value="1"/>
</dbReference>
<organism evidence="3 4">
    <name type="scientific">Blastococcus jejuensis</name>
    <dbReference type="NCBI Taxonomy" id="351224"/>
    <lineage>
        <taxon>Bacteria</taxon>
        <taxon>Bacillati</taxon>
        <taxon>Actinomycetota</taxon>
        <taxon>Actinomycetes</taxon>
        <taxon>Geodermatophilales</taxon>
        <taxon>Geodermatophilaceae</taxon>
        <taxon>Blastococcus</taxon>
    </lineage>
</organism>
<dbReference type="Proteomes" id="UP001499924">
    <property type="component" value="Unassembled WGS sequence"/>
</dbReference>
<protein>
    <submittedName>
        <fullName evidence="3">Amidohydrolase family protein</fullName>
    </submittedName>
</protein>
<dbReference type="PANTHER" id="PTHR21240">
    <property type="entry name" value="2-AMINO-3-CARBOXYLMUCONATE-6-SEMIALDEHYDE DECARBOXYLASE"/>
    <property type="match status" value="1"/>
</dbReference>